<dbReference type="RefSeq" id="WP_358138940.1">
    <property type="nucleotide sequence ID" value="NZ_JBFALK010000021.1"/>
</dbReference>
<dbReference type="InterPro" id="IPR036291">
    <property type="entry name" value="NAD(P)-bd_dom_sf"/>
</dbReference>
<protein>
    <submittedName>
        <fullName evidence="3">Gfo/Idh/MocA family oxidoreductase</fullName>
    </submittedName>
</protein>
<evidence type="ECO:0000313" key="3">
    <source>
        <dbReference type="EMBL" id="MEV0973346.1"/>
    </source>
</evidence>
<feature type="domain" description="GFO/IDH/MocA-like oxidoreductase" evidence="2">
    <location>
        <begin position="130"/>
        <end position="262"/>
    </location>
</feature>
<accession>A0ABV3GP10</accession>
<dbReference type="Proteomes" id="UP001551675">
    <property type="component" value="Unassembled WGS sequence"/>
</dbReference>
<keyword evidence="4" id="KW-1185">Reference proteome</keyword>
<evidence type="ECO:0000259" key="1">
    <source>
        <dbReference type="Pfam" id="PF01408"/>
    </source>
</evidence>
<dbReference type="Pfam" id="PF22725">
    <property type="entry name" value="GFO_IDH_MocA_C3"/>
    <property type="match status" value="1"/>
</dbReference>
<reference evidence="3 4" key="1">
    <citation type="submission" date="2024-06" db="EMBL/GenBank/DDBJ databases">
        <title>The Natural Products Discovery Center: Release of the First 8490 Sequenced Strains for Exploring Actinobacteria Biosynthetic Diversity.</title>
        <authorList>
            <person name="Kalkreuter E."/>
            <person name="Kautsar S.A."/>
            <person name="Yang D."/>
            <person name="Bader C.D."/>
            <person name="Teijaro C.N."/>
            <person name="Fluegel L."/>
            <person name="Davis C.M."/>
            <person name="Simpson J.R."/>
            <person name="Lauterbach L."/>
            <person name="Steele A.D."/>
            <person name="Gui C."/>
            <person name="Meng S."/>
            <person name="Li G."/>
            <person name="Viehrig K."/>
            <person name="Ye F."/>
            <person name="Su P."/>
            <person name="Kiefer A.F."/>
            <person name="Nichols A."/>
            <person name="Cepeda A.J."/>
            <person name="Yan W."/>
            <person name="Fan B."/>
            <person name="Jiang Y."/>
            <person name="Adhikari A."/>
            <person name="Zheng C.-J."/>
            <person name="Schuster L."/>
            <person name="Cowan T.M."/>
            <person name="Smanski M.J."/>
            <person name="Chevrette M.G."/>
            <person name="De Carvalho L.P.S."/>
            <person name="Shen B."/>
        </authorList>
    </citation>
    <scope>NUCLEOTIDE SEQUENCE [LARGE SCALE GENOMIC DNA]</scope>
    <source>
        <strain evidence="3 4">NPDC050100</strain>
    </source>
</reference>
<dbReference type="SUPFAM" id="SSF55347">
    <property type="entry name" value="Glyceraldehyde-3-phosphate dehydrogenase-like, C-terminal domain"/>
    <property type="match status" value="1"/>
</dbReference>
<dbReference type="SUPFAM" id="SSF51735">
    <property type="entry name" value="NAD(P)-binding Rossmann-fold domains"/>
    <property type="match status" value="1"/>
</dbReference>
<dbReference type="PANTHER" id="PTHR43708:SF8">
    <property type="entry name" value="OXIDOREDUCTASE"/>
    <property type="match status" value="1"/>
</dbReference>
<dbReference type="PANTHER" id="PTHR43708">
    <property type="entry name" value="CONSERVED EXPRESSED OXIDOREDUCTASE (EUROFUNG)"/>
    <property type="match status" value="1"/>
</dbReference>
<dbReference type="InterPro" id="IPR000683">
    <property type="entry name" value="Gfo/Idh/MocA-like_OxRdtase_N"/>
</dbReference>
<dbReference type="InterPro" id="IPR051317">
    <property type="entry name" value="Gfo/Idh/MocA_oxidoreduct"/>
</dbReference>
<dbReference type="Gene3D" id="3.40.50.720">
    <property type="entry name" value="NAD(P)-binding Rossmann-like Domain"/>
    <property type="match status" value="1"/>
</dbReference>
<evidence type="ECO:0000259" key="2">
    <source>
        <dbReference type="Pfam" id="PF22725"/>
    </source>
</evidence>
<dbReference type="EMBL" id="JBFALK010000021">
    <property type="protein sequence ID" value="MEV0973346.1"/>
    <property type="molecule type" value="Genomic_DNA"/>
</dbReference>
<dbReference type="Pfam" id="PF01408">
    <property type="entry name" value="GFO_IDH_MocA"/>
    <property type="match status" value="1"/>
</dbReference>
<gene>
    <name evidence="3" type="ORF">AB0I59_32490</name>
</gene>
<sequence length="352" mass="36988">MSRLGVGVVGCGGAAVDLCRAIDVLPDACLAGAFDPVEHLAADLALPRRAAVHRSLTSLVADPAVDIVYVAVPHHLLAPITHQALRAHRHVLVEKPMALDMEGLRDLERAALGRDRRLGVVFPLRMTGPVRAARRLIVSGAIGEIRAVRILAVIDKPDSYWESGASGRVADGWRSRRAQAGGGVVMMNVLHQFDAVRCLTGLEVVSVSAEIATLTAPVEVEDTAGAVLRLSGGALATLAASAHSPGARAEERIEIDGSHGRIDLADPYQGGQARVYLRQAWDGMPAGRWNSVSSPVLNGYVEVLRGFLESVRAGEAPPIGPRDAAAALATVLAIYRSAEAGRSVDVVQAAVP</sequence>
<proteinExistence type="predicted"/>
<comment type="caution">
    <text evidence="3">The sequence shown here is derived from an EMBL/GenBank/DDBJ whole genome shotgun (WGS) entry which is preliminary data.</text>
</comment>
<dbReference type="Gene3D" id="3.30.360.10">
    <property type="entry name" value="Dihydrodipicolinate Reductase, domain 2"/>
    <property type="match status" value="1"/>
</dbReference>
<name>A0ABV3GP10_MICGL</name>
<organism evidence="3 4">
    <name type="scientific">Microtetraspora glauca</name>
    <dbReference type="NCBI Taxonomy" id="1996"/>
    <lineage>
        <taxon>Bacteria</taxon>
        <taxon>Bacillati</taxon>
        <taxon>Actinomycetota</taxon>
        <taxon>Actinomycetes</taxon>
        <taxon>Streptosporangiales</taxon>
        <taxon>Streptosporangiaceae</taxon>
        <taxon>Microtetraspora</taxon>
    </lineage>
</organism>
<feature type="domain" description="Gfo/Idh/MocA-like oxidoreductase N-terminal" evidence="1">
    <location>
        <begin position="5"/>
        <end position="120"/>
    </location>
</feature>
<evidence type="ECO:0000313" key="4">
    <source>
        <dbReference type="Proteomes" id="UP001551675"/>
    </source>
</evidence>
<dbReference type="InterPro" id="IPR055170">
    <property type="entry name" value="GFO_IDH_MocA-like_dom"/>
</dbReference>